<accession>A0A2V2N9T8</accession>
<feature type="domain" description="PAC" evidence="10">
    <location>
        <begin position="208"/>
        <end position="258"/>
    </location>
</feature>
<dbReference type="Pfam" id="PF00072">
    <property type="entry name" value="Response_reg"/>
    <property type="match status" value="1"/>
</dbReference>
<dbReference type="InterPro" id="IPR013767">
    <property type="entry name" value="PAS_fold"/>
</dbReference>
<organism evidence="11 12">
    <name type="scientific">Methanospirillum lacunae</name>
    <dbReference type="NCBI Taxonomy" id="668570"/>
    <lineage>
        <taxon>Archaea</taxon>
        <taxon>Methanobacteriati</taxon>
        <taxon>Methanobacteriota</taxon>
        <taxon>Stenosarchaea group</taxon>
        <taxon>Methanomicrobia</taxon>
        <taxon>Methanomicrobiales</taxon>
        <taxon>Methanospirillaceae</taxon>
        <taxon>Methanospirillum</taxon>
    </lineage>
</organism>
<proteinExistence type="predicted"/>
<dbReference type="CDD" id="cd00156">
    <property type="entry name" value="REC"/>
    <property type="match status" value="1"/>
</dbReference>
<evidence type="ECO:0000256" key="4">
    <source>
        <dbReference type="ARBA" id="ARBA00022679"/>
    </source>
</evidence>
<dbReference type="AlphaFoldDB" id="A0A2V2N9T8"/>
<dbReference type="Pfam" id="PF08448">
    <property type="entry name" value="PAS_4"/>
    <property type="match status" value="1"/>
</dbReference>
<evidence type="ECO:0000256" key="6">
    <source>
        <dbReference type="PROSITE-ProRule" id="PRU00169"/>
    </source>
</evidence>
<dbReference type="SUPFAM" id="SSF55785">
    <property type="entry name" value="PYP-like sensor domain (PAS domain)"/>
    <property type="match status" value="4"/>
</dbReference>
<evidence type="ECO:0000259" key="7">
    <source>
        <dbReference type="PROSITE" id="PS50109"/>
    </source>
</evidence>
<name>A0A2V2N9T8_9EURY</name>
<dbReference type="InterPro" id="IPR013655">
    <property type="entry name" value="PAS_fold_3"/>
</dbReference>
<dbReference type="PROSITE" id="PS50109">
    <property type="entry name" value="HIS_KIN"/>
    <property type="match status" value="1"/>
</dbReference>
<dbReference type="InterPro" id="IPR035965">
    <property type="entry name" value="PAS-like_dom_sf"/>
</dbReference>
<dbReference type="InterPro" id="IPR005467">
    <property type="entry name" value="His_kinase_dom"/>
</dbReference>
<dbReference type="InterPro" id="IPR000700">
    <property type="entry name" value="PAS-assoc_C"/>
</dbReference>
<evidence type="ECO:0000313" key="12">
    <source>
        <dbReference type="Proteomes" id="UP000245657"/>
    </source>
</evidence>
<dbReference type="InterPro" id="IPR036890">
    <property type="entry name" value="HATPase_C_sf"/>
</dbReference>
<dbReference type="Proteomes" id="UP000245657">
    <property type="component" value="Unassembled WGS sequence"/>
</dbReference>
<evidence type="ECO:0000256" key="1">
    <source>
        <dbReference type="ARBA" id="ARBA00000085"/>
    </source>
</evidence>
<evidence type="ECO:0000256" key="3">
    <source>
        <dbReference type="ARBA" id="ARBA00022553"/>
    </source>
</evidence>
<dbReference type="SMART" id="SM00091">
    <property type="entry name" value="PAS"/>
    <property type="match status" value="4"/>
</dbReference>
<dbReference type="Gene3D" id="3.30.450.20">
    <property type="entry name" value="PAS domain"/>
    <property type="match status" value="4"/>
</dbReference>
<reference evidence="11 12" key="1">
    <citation type="submission" date="2018-05" db="EMBL/GenBank/DDBJ databases">
        <title>Draft genome of Methanospirillum lacunae Ki8-1.</title>
        <authorList>
            <person name="Dueholm M.S."/>
            <person name="Nielsen P.H."/>
            <person name="Bakmann L.F."/>
            <person name="Otzen D.E."/>
        </authorList>
    </citation>
    <scope>NUCLEOTIDE SEQUENCE [LARGE SCALE GENOMIC DNA]</scope>
    <source>
        <strain evidence="11 12">Ki8-1</strain>
    </source>
</reference>
<dbReference type="PANTHER" id="PTHR43304:SF1">
    <property type="entry name" value="PAC DOMAIN-CONTAINING PROTEIN"/>
    <property type="match status" value="1"/>
</dbReference>
<feature type="domain" description="PAS" evidence="9">
    <location>
        <begin position="259"/>
        <end position="307"/>
    </location>
</feature>
<evidence type="ECO:0000313" key="11">
    <source>
        <dbReference type="EMBL" id="PWR73067.1"/>
    </source>
</evidence>
<protein>
    <recommendedName>
        <fullName evidence="2">histidine kinase</fullName>
        <ecNumber evidence="2">2.7.13.3</ecNumber>
    </recommendedName>
</protein>
<dbReference type="Gene3D" id="3.40.50.2300">
    <property type="match status" value="1"/>
</dbReference>
<feature type="modified residue" description="4-aspartylphosphate" evidence="6">
    <location>
        <position position="53"/>
    </location>
</feature>
<keyword evidence="3 6" id="KW-0597">Phosphoprotein</keyword>
<dbReference type="SUPFAM" id="SSF55874">
    <property type="entry name" value="ATPase domain of HSP90 chaperone/DNA topoisomerase II/histidine kinase"/>
    <property type="match status" value="1"/>
</dbReference>
<dbReference type="Pfam" id="PF08447">
    <property type="entry name" value="PAS_3"/>
    <property type="match status" value="1"/>
</dbReference>
<dbReference type="PANTHER" id="PTHR43304">
    <property type="entry name" value="PHYTOCHROME-LIKE PROTEIN CPH1"/>
    <property type="match status" value="1"/>
</dbReference>
<dbReference type="SUPFAM" id="SSF52172">
    <property type="entry name" value="CheY-like"/>
    <property type="match status" value="1"/>
</dbReference>
<feature type="domain" description="Response regulatory" evidence="8">
    <location>
        <begin position="3"/>
        <end position="118"/>
    </location>
</feature>
<dbReference type="EC" id="2.7.13.3" evidence="2"/>
<dbReference type="SMART" id="SM00448">
    <property type="entry name" value="REC"/>
    <property type="match status" value="1"/>
</dbReference>
<evidence type="ECO:0000256" key="5">
    <source>
        <dbReference type="ARBA" id="ARBA00022777"/>
    </source>
</evidence>
<evidence type="ECO:0000259" key="10">
    <source>
        <dbReference type="PROSITE" id="PS50113"/>
    </source>
</evidence>
<dbReference type="CDD" id="cd00130">
    <property type="entry name" value="PAS"/>
    <property type="match status" value="3"/>
</dbReference>
<dbReference type="PROSITE" id="PS50113">
    <property type="entry name" value="PAC"/>
    <property type="match status" value="3"/>
</dbReference>
<dbReference type="InterPro" id="IPR011006">
    <property type="entry name" value="CheY-like_superfamily"/>
</dbReference>
<comment type="catalytic activity">
    <reaction evidence="1">
        <text>ATP + protein L-histidine = ADP + protein N-phospho-L-histidine.</text>
        <dbReference type="EC" id="2.7.13.3"/>
    </reaction>
</comment>
<dbReference type="GO" id="GO:0000160">
    <property type="term" value="P:phosphorelay signal transduction system"/>
    <property type="evidence" value="ECO:0007669"/>
    <property type="project" value="InterPro"/>
</dbReference>
<dbReference type="Pfam" id="PF13188">
    <property type="entry name" value="PAS_8"/>
    <property type="match status" value="1"/>
</dbReference>
<dbReference type="InterPro" id="IPR003594">
    <property type="entry name" value="HATPase_dom"/>
</dbReference>
<dbReference type="PROSITE" id="PS50110">
    <property type="entry name" value="RESPONSE_REGULATORY"/>
    <property type="match status" value="1"/>
</dbReference>
<dbReference type="SMART" id="SM00086">
    <property type="entry name" value="PAC"/>
    <property type="match status" value="3"/>
</dbReference>
<dbReference type="PRINTS" id="PR00344">
    <property type="entry name" value="BCTRLSENSOR"/>
</dbReference>
<sequence length="847" mass="97321">MIRILYVDDSREILDIGKTLLEINPNFRVDTTISGTDALALLKQKTYHAIISDYFMPDKDGITFLKQVREYNKTIPFIIFTGRGDESIVIEALNNGADFYLKKGQEVRTLFTEISQIIQILISKTESKEKLTSSEEKFRILSESTHAAILIYQDDRWIYANPAAEKITEYSVDELKLMKYWEIFHPDYQNQIRETGKARQLGDEIAPKSTEIKIITKSGKEHWIDYVANTISIEDKIGGLITGIDVSERKESEFNLAQSEEKYRSIFENLIDIYYYTDINGTIRNISPSCKKILGFFPDELIGRSSLELYPNNKQRDDFINSLWADKIVKNLEIELLNSLGSPVPVSISGHIIYGSTGLPIGVEGTIRDISDRKQIEDALTKSKREYHSLFEHMLDGYAYCQIIYDEKGYPKDWRYLDVNDSFERLTGLTNTTGKLVSEILPGINEQMPELFEILNKVCASGNPGIFEVEFKKYHIWLHFSIYQPEPDYFITILENITKRKQDETTLQHLVAQYKTILVNVPSMIWYKDTDHAFIKINPTAAKVFGKTPAEIEGKRFEEIFPDKKDIYRADDIEIIQTGKPKLGLKEQLITAQGEHIWVQSDKVPLKDESGIIFGILVVSTDITERIKTKEAIILANKKLNLLANITRHDIVNQLQGLFLALDLLKTEDLSVTTQENITRINFFTKNIERQIAFTRDYQDIGLKSPIWQDLQAIIQTVISSFEWSYISIEVDIDNIEIFADPLLEKVFHNLIENSIKYGEKITQIHIYDTKGPEEYCIICSDDGIGIPAKYKKGIFKREYYRHTGFGLNLSKEILEITGITIKETGEEGIGARFEITVPKGNFRYVN</sequence>
<evidence type="ECO:0000259" key="9">
    <source>
        <dbReference type="PROSITE" id="PS50112"/>
    </source>
</evidence>
<evidence type="ECO:0000256" key="2">
    <source>
        <dbReference type="ARBA" id="ARBA00012438"/>
    </source>
</evidence>
<dbReference type="Pfam" id="PF02518">
    <property type="entry name" value="HATPase_c"/>
    <property type="match status" value="1"/>
</dbReference>
<dbReference type="PROSITE" id="PS50112">
    <property type="entry name" value="PAS"/>
    <property type="match status" value="2"/>
</dbReference>
<dbReference type="InterPro" id="IPR001789">
    <property type="entry name" value="Sig_transdc_resp-reg_receiver"/>
</dbReference>
<dbReference type="SMART" id="SM00387">
    <property type="entry name" value="HATPase_c"/>
    <property type="match status" value="1"/>
</dbReference>
<dbReference type="Gene3D" id="3.30.565.10">
    <property type="entry name" value="Histidine kinase-like ATPase, C-terminal domain"/>
    <property type="match status" value="1"/>
</dbReference>
<dbReference type="InterPro" id="IPR001610">
    <property type="entry name" value="PAC"/>
</dbReference>
<dbReference type="InterPro" id="IPR000014">
    <property type="entry name" value="PAS"/>
</dbReference>
<dbReference type="GO" id="GO:0004673">
    <property type="term" value="F:protein histidine kinase activity"/>
    <property type="evidence" value="ECO:0007669"/>
    <property type="project" value="UniProtKB-EC"/>
</dbReference>
<keyword evidence="4" id="KW-0808">Transferase</keyword>
<feature type="domain" description="PAS" evidence="9">
    <location>
        <begin position="510"/>
        <end position="579"/>
    </location>
</feature>
<dbReference type="InterPro" id="IPR004358">
    <property type="entry name" value="Sig_transdc_His_kin-like_C"/>
</dbReference>
<dbReference type="NCBIfam" id="TIGR00229">
    <property type="entry name" value="sensory_box"/>
    <property type="match status" value="3"/>
</dbReference>
<dbReference type="EMBL" id="QGMY01000004">
    <property type="protein sequence ID" value="PWR73067.1"/>
    <property type="molecule type" value="Genomic_DNA"/>
</dbReference>
<evidence type="ECO:0000259" key="8">
    <source>
        <dbReference type="PROSITE" id="PS50110"/>
    </source>
</evidence>
<feature type="domain" description="Histidine kinase" evidence="7">
    <location>
        <begin position="646"/>
        <end position="842"/>
    </location>
</feature>
<dbReference type="InterPro" id="IPR013656">
    <property type="entry name" value="PAS_4"/>
</dbReference>
<gene>
    <name evidence="11" type="ORF">DK846_05650</name>
</gene>
<comment type="caution">
    <text evidence="11">The sequence shown here is derived from an EMBL/GenBank/DDBJ whole genome shotgun (WGS) entry which is preliminary data.</text>
</comment>
<dbReference type="GO" id="GO:0006355">
    <property type="term" value="P:regulation of DNA-templated transcription"/>
    <property type="evidence" value="ECO:0007669"/>
    <property type="project" value="InterPro"/>
</dbReference>
<dbReference type="InterPro" id="IPR052162">
    <property type="entry name" value="Sensor_kinase/Photoreceptor"/>
</dbReference>
<feature type="domain" description="PAC" evidence="10">
    <location>
        <begin position="583"/>
        <end position="635"/>
    </location>
</feature>
<dbReference type="Pfam" id="PF00989">
    <property type="entry name" value="PAS"/>
    <property type="match status" value="1"/>
</dbReference>
<keyword evidence="5" id="KW-0418">Kinase</keyword>
<feature type="domain" description="PAC" evidence="10">
    <location>
        <begin position="330"/>
        <end position="382"/>
    </location>
</feature>
<dbReference type="CDD" id="cd00075">
    <property type="entry name" value="HATPase"/>
    <property type="match status" value="1"/>
</dbReference>
<keyword evidence="12" id="KW-1185">Reference proteome</keyword>